<evidence type="ECO:0000259" key="3">
    <source>
        <dbReference type="Pfam" id="PF24626"/>
    </source>
</evidence>
<keyword evidence="4" id="KW-1185">Reference proteome</keyword>
<organism evidence="4 5">
    <name type="scientific">Gossypium hirsutum</name>
    <name type="common">Upland cotton</name>
    <name type="synonym">Gossypium mexicanum</name>
    <dbReference type="NCBI Taxonomy" id="3635"/>
    <lineage>
        <taxon>Eukaryota</taxon>
        <taxon>Viridiplantae</taxon>
        <taxon>Streptophyta</taxon>
        <taxon>Embryophyta</taxon>
        <taxon>Tracheophyta</taxon>
        <taxon>Spermatophyta</taxon>
        <taxon>Magnoliopsida</taxon>
        <taxon>eudicotyledons</taxon>
        <taxon>Gunneridae</taxon>
        <taxon>Pentapetalae</taxon>
        <taxon>rosids</taxon>
        <taxon>malvids</taxon>
        <taxon>Malvales</taxon>
        <taxon>Malvaceae</taxon>
        <taxon>Malvoideae</taxon>
        <taxon>Gossypium</taxon>
    </lineage>
</organism>
<dbReference type="InterPro" id="IPR021109">
    <property type="entry name" value="Peptidase_aspartic_dom_sf"/>
</dbReference>
<feature type="domain" description="Tf2-1-like SH3-like" evidence="3">
    <location>
        <begin position="421"/>
        <end position="486"/>
    </location>
</feature>
<evidence type="ECO:0008006" key="6">
    <source>
        <dbReference type="Google" id="ProtNLM"/>
    </source>
</evidence>
<accession>A0ABM3AD62</accession>
<feature type="compositionally biased region" description="Gly residues" evidence="1">
    <location>
        <begin position="24"/>
        <end position="38"/>
    </location>
</feature>
<proteinExistence type="predicted"/>
<reference evidence="4" key="1">
    <citation type="journal article" date="2020" name="Nat. Genet.">
        <title>Genomic diversifications of five Gossypium allopolyploid species and their impact on cotton improvement.</title>
        <authorList>
            <person name="Chen Z.J."/>
            <person name="Sreedasyam A."/>
            <person name="Ando A."/>
            <person name="Song Q."/>
            <person name="De Santiago L.M."/>
            <person name="Hulse-Kemp A.M."/>
            <person name="Ding M."/>
            <person name="Ye W."/>
            <person name="Kirkbride R.C."/>
            <person name="Jenkins J."/>
            <person name="Plott C."/>
            <person name="Lovell J."/>
            <person name="Lin Y.M."/>
            <person name="Vaughn R."/>
            <person name="Liu B."/>
            <person name="Simpson S."/>
            <person name="Scheffler B.E."/>
            <person name="Wen L."/>
            <person name="Saski C.A."/>
            <person name="Grover C.E."/>
            <person name="Hu G."/>
            <person name="Conover J.L."/>
            <person name="Carlson J.W."/>
            <person name="Shu S."/>
            <person name="Boston L.B."/>
            <person name="Williams M."/>
            <person name="Peterson D.G."/>
            <person name="McGee K."/>
            <person name="Jones D.C."/>
            <person name="Wendel J.F."/>
            <person name="Stelly D.M."/>
            <person name="Grimwood J."/>
            <person name="Schmutz J."/>
        </authorList>
    </citation>
    <scope>NUCLEOTIDE SEQUENCE [LARGE SCALE GENOMIC DNA]</scope>
    <source>
        <strain evidence="4">cv. TM-1</strain>
    </source>
</reference>
<dbReference type="Pfam" id="PF08284">
    <property type="entry name" value="RVP_2"/>
    <property type="match status" value="1"/>
</dbReference>
<dbReference type="Proteomes" id="UP000818029">
    <property type="component" value="Chromosome D07"/>
</dbReference>
<dbReference type="PANTHER" id="PTHR46148">
    <property type="entry name" value="CHROMO DOMAIN-CONTAINING PROTEIN"/>
    <property type="match status" value="1"/>
</dbReference>
<dbReference type="Pfam" id="PF17921">
    <property type="entry name" value="Integrase_H2C2"/>
    <property type="match status" value="1"/>
</dbReference>
<dbReference type="GeneID" id="107900116"/>
<reference evidence="5" key="2">
    <citation type="submission" date="2025-08" db="UniProtKB">
        <authorList>
            <consortium name="RefSeq"/>
        </authorList>
    </citation>
    <scope>IDENTIFICATION</scope>
</reference>
<gene>
    <name evidence="5" type="primary">LOC107900116</name>
</gene>
<protein>
    <recommendedName>
        <fullName evidence="6">DNA/RNA polymerases superfamily protein</fullName>
    </recommendedName>
</protein>
<dbReference type="Pfam" id="PF24626">
    <property type="entry name" value="SH3_Tf2-1"/>
    <property type="match status" value="1"/>
</dbReference>
<evidence type="ECO:0000256" key="1">
    <source>
        <dbReference type="SAM" id="MobiDB-lite"/>
    </source>
</evidence>
<dbReference type="InterPro" id="IPR041588">
    <property type="entry name" value="Integrase_H2C2"/>
</dbReference>
<dbReference type="RefSeq" id="XP_040952794.1">
    <property type="nucleotide sequence ID" value="XM_041096860.1"/>
</dbReference>
<dbReference type="Gene3D" id="2.40.70.10">
    <property type="entry name" value="Acid Proteases"/>
    <property type="match status" value="1"/>
</dbReference>
<sequence length="557" mass="63359">MQAAGQGYVQPVKGAQQTPRGRGQAKGGNVVGRGRGAPGRGAGNIEARVYSIRVDKLFKDVPLEVQGVIFLVNLMELLFGEFDLIFGMDWLVKHRESLDCAAKHMVLKTTKDEEVVVIGERKDFLSNVISAFRAEKLVCKGCKAFLAYIGVSDSEGPSVGDIRTVKDFSDVFSDELPGLPPSREVEFGIELLLRAAPVSIAPFRMASKELVELKAQIQEFLLAELQVRPTWTGQIKGKQLLDESLVPRLRQVEHRETLYFGLNSEGVLCFCGRVCVPRDNGLRQSILREPLSTPYAMHSGGNKMYHDLRELYWCPGLKHEVTDFVSKCLTCQQVKTEHQLPSGLLQPIKIPLWKWERVTMDFDSGLPLTPNKKDGRRVLGPELVSDTEAKVKLIRDRLKEASDRQKSYADLKRREIEYSVGNFVFLKVSPWKKLLRFGEKGKLSPRFIRPYRILKRVGSVAYQPELPPELDRIRNVFNVSILRRYRSDPTHIVPVEEIEVRPDLTFEEELIQILDCGVKVLRKKSIPLVKVLWCNHSSEEAMWEPEEAMLQQYHHLF</sequence>
<name>A0ABM3AD62_GOSHI</name>
<feature type="region of interest" description="Disordered" evidence="1">
    <location>
        <begin position="1"/>
        <end position="38"/>
    </location>
</feature>
<evidence type="ECO:0000259" key="2">
    <source>
        <dbReference type="Pfam" id="PF17921"/>
    </source>
</evidence>
<evidence type="ECO:0000313" key="5">
    <source>
        <dbReference type="RefSeq" id="XP_040952794.1"/>
    </source>
</evidence>
<dbReference type="InterPro" id="IPR056924">
    <property type="entry name" value="SH3_Tf2-1"/>
</dbReference>
<dbReference type="PANTHER" id="PTHR46148:SF44">
    <property type="entry name" value="GAG-POL POLYPROTEIN"/>
    <property type="match status" value="1"/>
</dbReference>
<dbReference type="Gene3D" id="1.10.340.70">
    <property type="match status" value="1"/>
</dbReference>
<feature type="domain" description="Integrase zinc-binding" evidence="2">
    <location>
        <begin position="280"/>
        <end position="336"/>
    </location>
</feature>
<evidence type="ECO:0000313" key="4">
    <source>
        <dbReference type="Proteomes" id="UP000818029"/>
    </source>
</evidence>